<feature type="domain" description="Exocyst complex component EXOC2/Sec5 N-terminal" evidence="6">
    <location>
        <begin position="121"/>
        <end position="789"/>
    </location>
</feature>
<accession>A0A9W8B5S0</accession>
<feature type="domain" description="Exocyst complex component EXOC2/Sec5 N-terminal" evidence="6">
    <location>
        <begin position="848"/>
        <end position="1177"/>
    </location>
</feature>
<dbReference type="InterPro" id="IPR039481">
    <property type="entry name" value="EXOC2/Sec5_N_dom"/>
</dbReference>
<dbReference type="GO" id="GO:0015031">
    <property type="term" value="P:protein transport"/>
    <property type="evidence" value="ECO:0007669"/>
    <property type="project" value="UniProtKB-KW"/>
</dbReference>
<evidence type="ECO:0000256" key="1">
    <source>
        <dbReference type="ARBA" id="ARBA00010578"/>
    </source>
</evidence>
<dbReference type="Proteomes" id="UP001151582">
    <property type="component" value="Unassembled WGS sequence"/>
</dbReference>
<organism evidence="7 8">
    <name type="scientific">Dimargaris verticillata</name>
    <dbReference type="NCBI Taxonomy" id="2761393"/>
    <lineage>
        <taxon>Eukaryota</taxon>
        <taxon>Fungi</taxon>
        <taxon>Fungi incertae sedis</taxon>
        <taxon>Zoopagomycota</taxon>
        <taxon>Kickxellomycotina</taxon>
        <taxon>Dimargaritomycetes</taxon>
        <taxon>Dimargaritales</taxon>
        <taxon>Dimargaritaceae</taxon>
        <taxon>Dimargaris</taxon>
    </lineage>
</organism>
<feature type="region of interest" description="Disordered" evidence="5">
    <location>
        <begin position="32"/>
        <end position="83"/>
    </location>
</feature>
<evidence type="ECO:0000256" key="5">
    <source>
        <dbReference type="SAM" id="MobiDB-lite"/>
    </source>
</evidence>
<comment type="caution">
    <text evidence="7">The sequence shown here is derived from an EMBL/GenBank/DDBJ whole genome shotgun (WGS) entry which is preliminary data.</text>
</comment>
<feature type="region of interest" description="Disordered" evidence="5">
    <location>
        <begin position="620"/>
        <end position="656"/>
    </location>
</feature>
<keyword evidence="3 4" id="KW-0268">Exocytosis</keyword>
<dbReference type="EMBL" id="JANBQB010000021">
    <property type="protein sequence ID" value="KAJ1984372.1"/>
    <property type="molecule type" value="Genomic_DNA"/>
</dbReference>
<feature type="region of interest" description="Disordered" evidence="5">
    <location>
        <begin position="821"/>
        <end position="846"/>
    </location>
</feature>
<comment type="similarity">
    <text evidence="1 4">Belongs to the SEC5 family.</text>
</comment>
<protein>
    <recommendedName>
        <fullName evidence="4">Exocyst complex component SEC5</fullName>
    </recommendedName>
</protein>
<feature type="compositionally biased region" description="Basic and acidic residues" evidence="5">
    <location>
        <begin position="65"/>
        <end position="82"/>
    </location>
</feature>
<evidence type="ECO:0000256" key="2">
    <source>
        <dbReference type="ARBA" id="ARBA00022448"/>
    </source>
</evidence>
<dbReference type="AlphaFoldDB" id="A0A9W8B5S0"/>
<feature type="compositionally biased region" description="Low complexity" evidence="5">
    <location>
        <begin position="621"/>
        <end position="634"/>
    </location>
</feature>
<feature type="region of interest" description="Disordered" evidence="5">
    <location>
        <begin position="308"/>
        <end position="331"/>
    </location>
</feature>
<name>A0A9W8B5S0_9FUNG</name>
<reference evidence="7" key="1">
    <citation type="submission" date="2022-07" db="EMBL/GenBank/DDBJ databases">
        <title>Phylogenomic reconstructions and comparative analyses of Kickxellomycotina fungi.</title>
        <authorList>
            <person name="Reynolds N.K."/>
            <person name="Stajich J.E."/>
            <person name="Barry K."/>
            <person name="Grigoriev I.V."/>
            <person name="Crous P."/>
            <person name="Smith M.E."/>
        </authorList>
    </citation>
    <scope>NUCLEOTIDE SEQUENCE</scope>
    <source>
        <strain evidence="7">RSA 567</strain>
    </source>
</reference>
<sequence>MNSPLPRTMADDTEVLQFYQLDNYHTQIWPSFTTTGLKDPAAEERTGYRRSRARPDDTSSNADRSSIRTHTDSIHSESERQHSQYTRLVNQIKDWDPLGVKSSVFAAIPPPHSVDPGLLAREQELKASFSASNRKFSPRQFLYEVHRDTSYHDLERGLQTLKHAVNQRSVALKGLVQNNFDRFVAARSKIDVLDQEIRGKDPDGSGVYGTGALERTLSAASQYASNIYGPIIQSRTRAEKIRNTLSAIERYKFFFNLPHNLSEFIHCHKYEAAVREYKKGKELFQSLTTAQTTSALVRDPSGPHAAVLNDYALSPHSGSSGSNETAASDHNSVSPALRRIFEKVWMEVEETMTVLRSALFKHLNQPWQSVESQEKVIGYLLEVGGGETTDPVSYYLQSQLEWIIEQLKSVHAAHLRKFDALAQLAREKYRHGTDAGTRDSSETPAAPSEAMRQHRSQEFLRAIAVQETMEYDSIFGKDVYFRMWRALFHTVKQLSDTLGRTLPDFWKLAKLFVDNQFHAVSSGVGDRGRKQRCQGIAEQIVQLYILLVSDVLRLSDAMYDATPLIYKGPDAATDSAHRPSSTASRRSRESHLSRQTPDRAGFGLAAHLAVTLSATLRSRPDSSVDQSASAGSSQPVDSTAMHRLASSSSARSVGSGGPVVVEYPPTHCLITGYFLANLAEALTTTANDTIQLHVSPLVREQLSEWVLTLKGAFLYCLCQDWMADSKLLHLYEDWALEDGSLKLKTFKVAKHETIYPALATTTMLSLFHDLQRSILQALMTIYHANVVQPVGPTGADSSAAYPAFDLAQLNKPVVNTGPQIPNRAQGSSSDMVPFGSAGARRPHRRSVKSMDTLLKPVKMAFFGTLYSFLDSLHYASTDTRHGLGHRGPVSGLVASPTTAQLSDSRKERADIEEDAMALEMASGRGQKALAAEYQSNRPLLLTLCNLIELQTTLLPAQLQYFETSFKTQATHEHNLLTRTMRRLDVLLFDHYIMQKTRHLSDILRRGILANGFNWGTIGTSPRDIQPYVNEALLFVVFVHAEITAITLKPGPLLLRTLQTLAVNFTQEMLETFRCIDAFSDSGVLQASLECDFCEMVLHDYLDDPGRSHLRQLKMYLQSTHGRNTPLLPSASASTASGGGRGRAASIQGTIIDPAQWQQVRELLLEVQHRTAVQFRCLVTS</sequence>
<dbReference type="OrthoDB" id="26242at2759"/>
<feature type="region of interest" description="Disordered" evidence="5">
    <location>
        <begin position="885"/>
        <end position="906"/>
    </location>
</feature>
<feature type="region of interest" description="Disordered" evidence="5">
    <location>
        <begin position="570"/>
        <end position="596"/>
    </location>
</feature>
<dbReference type="PANTHER" id="PTHR13043:SF1">
    <property type="entry name" value="EXOCYST COMPLEX COMPONENT 2"/>
    <property type="match status" value="1"/>
</dbReference>
<keyword evidence="4" id="KW-0653">Protein transport</keyword>
<feature type="compositionally biased region" description="Basic and acidic residues" evidence="5">
    <location>
        <begin position="40"/>
        <end position="57"/>
    </location>
</feature>
<dbReference type="InterPro" id="IPR029175">
    <property type="entry name" value="EXOC2/Sec5"/>
</dbReference>
<dbReference type="GO" id="GO:0000145">
    <property type="term" value="C:exocyst"/>
    <property type="evidence" value="ECO:0007669"/>
    <property type="project" value="UniProtKB-UniRule"/>
</dbReference>
<dbReference type="PANTHER" id="PTHR13043">
    <property type="entry name" value="EXOCYST COMPLEX COMPONENT SEC5"/>
    <property type="match status" value="1"/>
</dbReference>
<evidence type="ECO:0000259" key="6">
    <source>
        <dbReference type="Pfam" id="PF15469"/>
    </source>
</evidence>
<keyword evidence="8" id="KW-1185">Reference proteome</keyword>
<feature type="compositionally biased region" description="Polar residues" evidence="5">
    <location>
        <begin position="821"/>
        <end position="830"/>
    </location>
</feature>
<feature type="compositionally biased region" description="Polar residues" evidence="5">
    <location>
        <begin position="316"/>
        <end position="331"/>
    </location>
</feature>
<dbReference type="Pfam" id="PF15469">
    <property type="entry name" value="Sec5"/>
    <property type="match status" value="2"/>
</dbReference>
<keyword evidence="2 4" id="KW-0813">Transport</keyword>
<feature type="compositionally biased region" description="Basic and acidic residues" evidence="5">
    <location>
        <begin position="430"/>
        <end position="441"/>
    </location>
</feature>
<evidence type="ECO:0000313" key="7">
    <source>
        <dbReference type="EMBL" id="KAJ1984372.1"/>
    </source>
</evidence>
<evidence type="ECO:0000256" key="3">
    <source>
        <dbReference type="ARBA" id="ARBA00022483"/>
    </source>
</evidence>
<feature type="region of interest" description="Disordered" evidence="5">
    <location>
        <begin position="430"/>
        <end position="452"/>
    </location>
</feature>
<comment type="subunit">
    <text evidence="4">Component of the exocyst complex.</text>
</comment>
<evidence type="ECO:0000256" key="4">
    <source>
        <dbReference type="RuleBase" id="RU365069"/>
    </source>
</evidence>
<proteinExistence type="inferred from homology"/>
<evidence type="ECO:0000313" key="8">
    <source>
        <dbReference type="Proteomes" id="UP001151582"/>
    </source>
</evidence>
<feature type="compositionally biased region" description="Low complexity" evidence="5">
    <location>
        <begin position="646"/>
        <end position="656"/>
    </location>
</feature>
<dbReference type="GO" id="GO:0006887">
    <property type="term" value="P:exocytosis"/>
    <property type="evidence" value="ECO:0007669"/>
    <property type="project" value="UniProtKB-KW"/>
</dbReference>
<comment type="function">
    <text evidence="4">Component of the exocyst complex involved in the docking of exocytic vesicles with fusion sites on the plasma membrane.</text>
</comment>
<gene>
    <name evidence="7" type="primary">SEC5</name>
    <name evidence="7" type="ORF">H4R34_000688</name>
</gene>
<dbReference type="GO" id="GO:0006893">
    <property type="term" value="P:Golgi to plasma membrane transport"/>
    <property type="evidence" value="ECO:0007669"/>
    <property type="project" value="UniProtKB-UniRule"/>
</dbReference>